<keyword evidence="1" id="KW-1133">Transmembrane helix</keyword>
<dbReference type="AlphaFoldDB" id="A0A8H6HI56"/>
<accession>A0A8H6HI56</accession>
<keyword evidence="3" id="KW-1185">Reference proteome</keyword>
<feature type="transmembrane region" description="Helical" evidence="1">
    <location>
        <begin position="12"/>
        <end position="31"/>
    </location>
</feature>
<name>A0A8H6HI56_9AGAR</name>
<reference evidence="2 3" key="1">
    <citation type="submission" date="2020-07" db="EMBL/GenBank/DDBJ databases">
        <title>Comparative genomics of pyrophilous fungi reveals a link between fire events and developmental genes.</title>
        <authorList>
            <consortium name="DOE Joint Genome Institute"/>
            <person name="Steindorff A.S."/>
            <person name="Carver A."/>
            <person name="Calhoun S."/>
            <person name="Stillman K."/>
            <person name="Liu H."/>
            <person name="Lipzen A."/>
            <person name="Pangilinan J."/>
            <person name="Labutti K."/>
            <person name="Bruns T.D."/>
            <person name="Grigoriev I.V."/>
        </authorList>
    </citation>
    <scope>NUCLEOTIDE SEQUENCE [LARGE SCALE GENOMIC DNA]</scope>
    <source>
        <strain evidence="2 3">CBS 144469</strain>
    </source>
</reference>
<organism evidence="2 3">
    <name type="scientific">Ephemerocybe angulata</name>
    <dbReference type="NCBI Taxonomy" id="980116"/>
    <lineage>
        <taxon>Eukaryota</taxon>
        <taxon>Fungi</taxon>
        <taxon>Dikarya</taxon>
        <taxon>Basidiomycota</taxon>
        <taxon>Agaricomycotina</taxon>
        <taxon>Agaricomycetes</taxon>
        <taxon>Agaricomycetidae</taxon>
        <taxon>Agaricales</taxon>
        <taxon>Agaricineae</taxon>
        <taxon>Psathyrellaceae</taxon>
        <taxon>Ephemerocybe</taxon>
    </lineage>
</organism>
<proteinExistence type="predicted"/>
<keyword evidence="1" id="KW-0472">Membrane</keyword>
<dbReference type="OrthoDB" id="2559662at2759"/>
<dbReference type="Proteomes" id="UP000521943">
    <property type="component" value="Unassembled WGS sequence"/>
</dbReference>
<dbReference type="EMBL" id="JACGCI010000090">
    <property type="protein sequence ID" value="KAF6746622.1"/>
    <property type="molecule type" value="Genomic_DNA"/>
</dbReference>
<protein>
    <submittedName>
        <fullName evidence="2">Uncharacterized protein</fullName>
    </submittedName>
</protein>
<evidence type="ECO:0000313" key="3">
    <source>
        <dbReference type="Proteomes" id="UP000521943"/>
    </source>
</evidence>
<evidence type="ECO:0000256" key="1">
    <source>
        <dbReference type="SAM" id="Phobius"/>
    </source>
</evidence>
<dbReference type="CDD" id="cd11296">
    <property type="entry name" value="O-FucT_like"/>
    <property type="match status" value="1"/>
</dbReference>
<keyword evidence="1" id="KW-0812">Transmembrane</keyword>
<sequence length="479" mass="56275">MDRTLREKWIYFHLRPALYCISALLVVYLLSREIHNDIFDLDPRFPPHYRDIVEAQTRLPQHNRSLPYPEGETGRYVKFTSRSSRLLGWNNVFTEILLHTHLAYSSKRAYVFEDYKWAPSHYPWRERNFIAPHTPIPALISGPSSGGPWLPGDPSPRSVHELYFKQVCSQQRIKQIWTHEVKDKYGIRKEKTAKEVFSIWTRILRDDESPCIEVVSPLLEEDPWGEVFDMWLLSTDRILDFWEEFRDSLVSKLLAPSETVLRALDRNARRLFFADAHSSNATSNTSRTVSPQIDPFRKVLAVHIRRGDYVWHCRHLSGWNYTFYLWNQLPWLPDRFSLPTKEEGEEGTRRFIKRCLPDVDAIVAKIECAREDWERETFGNATNRTPHYLTTLYILTNAKREWLASLSDRLRSLDSWSHVWSSADVEFANARERDVGMVIDMEIARRAAVFVGNGWSSFTSNILHQRLVDKKAAISNRFF</sequence>
<comment type="caution">
    <text evidence="2">The sequence shown here is derived from an EMBL/GenBank/DDBJ whole genome shotgun (WGS) entry which is preliminary data.</text>
</comment>
<dbReference type="Gene3D" id="3.40.50.11350">
    <property type="match status" value="1"/>
</dbReference>
<gene>
    <name evidence="2" type="ORF">DFP72DRAFT_1076145</name>
</gene>
<evidence type="ECO:0000313" key="2">
    <source>
        <dbReference type="EMBL" id="KAF6746622.1"/>
    </source>
</evidence>